<evidence type="ECO:0000313" key="1">
    <source>
        <dbReference type="EMBL" id="KAK3746648.1"/>
    </source>
</evidence>
<sequence length="150" mass="16335">MRPQLADCVCKNIPSDLQDCRCVSTLEWVAWLQGGWREAIGKVITLEQPVVESGDWRNLTTSGVDSVLVPSSSTFTADHWHQACSPAVYTSAFSAFSFHRLACSLPYYTCSIKCPTLCARGVVRGSSSTFVVFGRVGCSSLSEGGDFILR</sequence>
<name>A0AAE0YIY9_9GAST</name>
<organism evidence="1 2">
    <name type="scientific">Elysia crispata</name>
    <name type="common">lettuce slug</name>
    <dbReference type="NCBI Taxonomy" id="231223"/>
    <lineage>
        <taxon>Eukaryota</taxon>
        <taxon>Metazoa</taxon>
        <taxon>Spiralia</taxon>
        <taxon>Lophotrochozoa</taxon>
        <taxon>Mollusca</taxon>
        <taxon>Gastropoda</taxon>
        <taxon>Heterobranchia</taxon>
        <taxon>Euthyneura</taxon>
        <taxon>Panpulmonata</taxon>
        <taxon>Sacoglossa</taxon>
        <taxon>Placobranchoidea</taxon>
        <taxon>Plakobranchidae</taxon>
        <taxon>Elysia</taxon>
    </lineage>
</organism>
<dbReference type="AlphaFoldDB" id="A0AAE0YIY9"/>
<protein>
    <submittedName>
        <fullName evidence="1">Uncharacterized protein</fullName>
    </submittedName>
</protein>
<evidence type="ECO:0000313" key="2">
    <source>
        <dbReference type="Proteomes" id="UP001283361"/>
    </source>
</evidence>
<comment type="caution">
    <text evidence="1">The sequence shown here is derived from an EMBL/GenBank/DDBJ whole genome shotgun (WGS) entry which is preliminary data.</text>
</comment>
<dbReference type="Proteomes" id="UP001283361">
    <property type="component" value="Unassembled WGS sequence"/>
</dbReference>
<gene>
    <name evidence="1" type="ORF">RRG08_039073</name>
</gene>
<proteinExistence type="predicted"/>
<keyword evidence="2" id="KW-1185">Reference proteome</keyword>
<dbReference type="EMBL" id="JAWDGP010006127">
    <property type="protein sequence ID" value="KAK3746648.1"/>
    <property type="molecule type" value="Genomic_DNA"/>
</dbReference>
<accession>A0AAE0YIY9</accession>
<reference evidence="1" key="1">
    <citation type="journal article" date="2023" name="G3 (Bethesda)">
        <title>A reference genome for the long-term kleptoplast-retaining sea slug Elysia crispata morphotype clarki.</title>
        <authorList>
            <person name="Eastman K.E."/>
            <person name="Pendleton A.L."/>
            <person name="Shaikh M.A."/>
            <person name="Suttiyut T."/>
            <person name="Ogas R."/>
            <person name="Tomko P."/>
            <person name="Gavelis G."/>
            <person name="Widhalm J.R."/>
            <person name="Wisecaver J.H."/>
        </authorList>
    </citation>
    <scope>NUCLEOTIDE SEQUENCE</scope>
    <source>
        <strain evidence="1">ECLA1</strain>
    </source>
</reference>